<proteinExistence type="predicted"/>
<gene>
    <name evidence="1" type="ORF">LCGC14_2055750</name>
</gene>
<comment type="caution">
    <text evidence="1">The sequence shown here is derived from an EMBL/GenBank/DDBJ whole genome shotgun (WGS) entry which is preliminary data.</text>
</comment>
<organism evidence="1">
    <name type="scientific">marine sediment metagenome</name>
    <dbReference type="NCBI Taxonomy" id="412755"/>
    <lineage>
        <taxon>unclassified sequences</taxon>
        <taxon>metagenomes</taxon>
        <taxon>ecological metagenomes</taxon>
    </lineage>
</organism>
<accession>A0A0F9EMN4</accession>
<feature type="non-terminal residue" evidence="1">
    <location>
        <position position="1"/>
    </location>
</feature>
<reference evidence="1" key="1">
    <citation type="journal article" date="2015" name="Nature">
        <title>Complex archaea that bridge the gap between prokaryotes and eukaryotes.</title>
        <authorList>
            <person name="Spang A."/>
            <person name="Saw J.H."/>
            <person name="Jorgensen S.L."/>
            <person name="Zaremba-Niedzwiedzka K."/>
            <person name="Martijn J."/>
            <person name="Lind A.E."/>
            <person name="van Eijk R."/>
            <person name="Schleper C."/>
            <person name="Guy L."/>
            <person name="Ettema T.J."/>
        </authorList>
    </citation>
    <scope>NUCLEOTIDE SEQUENCE</scope>
</reference>
<evidence type="ECO:0000313" key="1">
    <source>
        <dbReference type="EMBL" id="KKL75348.1"/>
    </source>
</evidence>
<dbReference type="AlphaFoldDB" id="A0A0F9EMN4"/>
<dbReference type="EMBL" id="LAZR01024375">
    <property type="protein sequence ID" value="KKL75348.1"/>
    <property type="molecule type" value="Genomic_DNA"/>
</dbReference>
<sequence length="152" mass="16870">EYTVSHLTSSTTITFLNGLWDDMTIVVNYNQVALAGIGTDFQNGPLADFGVVATRTPVTVTTGFSGQKTYADGTDEDIDIVWDPYTEKHNLDKAGLTKVYDARVFIKPDATLNKYDKITYESKVYRVEEVSIRNFNGTASFKVGGLFYIKDA</sequence>
<protein>
    <submittedName>
        <fullName evidence="1">Uncharacterized protein</fullName>
    </submittedName>
</protein>
<name>A0A0F9EMN4_9ZZZZ</name>